<dbReference type="PATRIC" id="fig|270351.6.peg.5875"/>
<evidence type="ECO:0000313" key="3">
    <source>
        <dbReference type="Proteomes" id="UP000035929"/>
    </source>
</evidence>
<sequence length="84" mass="8950">MDPRAPLSRPWDIERRGTLPCLGAPDVAPQQALGGDVTRPLTRAANGTDVRALPQDTAIPHEASGRERAAPTGPPQPTLKLKPR</sequence>
<organism evidence="2 3">
    <name type="scientific">Methylobacterium aquaticum</name>
    <dbReference type="NCBI Taxonomy" id="270351"/>
    <lineage>
        <taxon>Bacteria</taxon>
        <taxon>Pseudomonadati</taxon>
        <taxon>Pseudomonadota</taxon>
        <taxon>Alphaproteobacteria</taxon>
        <taxon>Hyphomicrobiales</taxon>
        <taxon>Methylobacteriaceae</taxon>
        <taxon>Methylobacterium</taxon>
    </lineage>
</organism>
<proteinExistence type="predicted"/>
<evidence type="ECO:0000313" key="2">
    <source>
        <dbReference type="EMBL" id="KMO38307.1"/>
    </source>
</evidence>
<name>A0A0J6SXJ0_9HYPH</name>
<comment type="caution">
    <text evidence="2">The sequence shown here is derived from an EMBL/GenBank/DDBJ whole genome shotgun (WGS) entry which is preliminary data.</text>
</comment>
<evidence type="ECO:0000256" key="1">
    <source>
        <dbReference type="SAM" id="MobiDB-lite"/>
    </source>
</evidence>
<dbReference type="AlphaFoldDB" id="A0A0J6SXJ0"/>
<gene>
    <name evidence="2" type="ORF">VP06_06490</name>
</gene>
<dbReference type="EMBL" id="LABX01000047">
    <property type="protein sequence ID" value="KMO38307.1"/>
    <property type="molecule type" value="Genomic_DNA"/>
</dbReference>
<dbReference type="Proteomes" id="UP000035929">
    <property type="component" value="Unassembled WGS sequence"/>
</dbReference>
<reference evidence="2 3" key="1">
    <citation type="submission" date="2015-03" db="EMBL/GenBank/DDBJ databases">
        <title>Genome sequencing of Methylobacterium aquaticum DSM16371 type strain.</title>
        <authorList>
            <person name="Chaudhry V."/>
            <person name="Patil P.B."/>
        </authorList>
    </citation>
    <scope>NUCLEOTIDE SEQUENCE [LARGE SCALE GENOMIC DNA]</scope>
    <source>
        <strain evidence="2 3">DSM 16371</strain>
    </source>
</reference>
<protein>
    <submittedName>
        <fullName evidence="2">Uncharacterized protein</fullName>
    </submittedName>
</protein>
<accession>A0A0J6SXJ0</accession>
<feature type="region of interest" description="Disordered" evidence="1">
    <location>
        <begin position="22"/>
        <end position="84"/>
    </location>
</feature>